<sequence length="45" mass="4960">MALIEPKIAYFPLCSLLTSIAFGCSNEMRVDGTKSKEVKRNGDQP</sequence>
<gene>
    <name evidence="1" type="ORF">PS928_03623</name>
</gene>
<proteinExistence type="predicted"/>
<organism evidence="1 2">
    <name type="scientific">Pseudomonas fluorescens</name>
    <dbReference type="NCBI Taxonomy" id="294"/>
    <lineage>
        <taxon>Bacteria</taxon>
        <taxon>Pseudomonadati</taxon>
        <taxon>Pseudomonadota</taxon>
        <taxon>Gammaproteobacteria</taxon>
        <taxon>Pseudomonadales</taxon>
        <taxon>Pseudomonadaceae</taxon>
        <taxon>Pseudomonas</taxon>
    </lineage>
</organism>
<reference evidence="1 2" key="1">
    <citation type="submission" date="2019-09" db="EMBL/GenBank/DDBJ databases">
        <authorList>
            <person name="Chandra G."/>
            <person name="Truman W A."/>
        </authorList>
    </citation>
    <scope>NUCLEOTIDE SEQUENCE [LARGE SCALE GENOMIC DNA]</scope>
    <source>
        <strain evidence="1">PS928</strain>
    </source>
</reference>
<evidence type="ECO:0000313" key="2">
    <source>
        <dbReference type="Proteomes" id="UP000381378"/>
    </source>
</evidence>
<protein>
    <recommendedName>
        <fullName evidence="3">Lipoprotein</fullName>
    </recommendedName>
</protein>
<dbReference type="Proteomes" id="UP000381378">
    <property type="component" value="Unassembled WGS sequence"/>
</dbReference>
<name>A0A5E7UH01_PSEFL</name>
<accession>A0A5E7UH01</accession>
<dbReference type="AlphaFoldDB" id="A0A5E7UH01"/>
<evidence type="ECO:0000313" key="1">
    <source>
        <dbReference type="EMBL" id="VVQ10443.1"/>
    </source>
</evidence>
<evidence type="ECO:0008006" key="3">
    <source>
        <dbReference type="Google" id="ProtNLM"/>
    </source>
</evidence>
<dbReference type="EMBL" id="CABVJF010000013">
    <property type="protein sequence ID" value="VVQ10443.1"/>
    <property type="molecule type" value="Genomic_DNA"/>
</dbReference>
<dbReference type="PROSITE" id="PS51257">
    <property type="entry name" value="PROKAR_LIPOPROTEIN"/>
    <property type="match status" value="1"/>
</dbReference>